<protein>
    <submittedName>
        <fullName evidence="2">Uncharacterized protein</fullName>
    </submittedName>
</protein>
<dbReference type="PANTHER" id="PTHR34239:SF2">
    <property type="entry name" value="TRANSPOSABLE ELEMENT P TRANSPOSASE_THAP9 CONSERVED DOMAIN-CONTAINING PROTEIN"/>
    <property type="match status" value="1"/>
</dbReference>
<keyword evidence="3" id="KW-1185">Reference proteome</keyword>
<name>A0A653CXZ0_CALMS</name>
<dbReference type="OrthoDB" id="5960276at2759"/>
<evidence type="ECO:0000256" key="1">
    <source>
        <dbReference type="SAM" id="MobiDB-lite"/>
    </source>
</evidence>
<feature type="region of interest" description="Disordered" evidence="1">
    <location>
        <begin position="1"/>
        <end position="70"/>
    </location>
</feature>
<evidence type="ECO:0000313" key="3">
    <source>
        <dbReference type="Proteomes" id="UP000410492"/>
    </source>
</evidence>
<reference evidence="2 3" key="1">
    <citation type="submission" date="2019-01" db="EMBL/GenBank/DDBJ databases">
        <authorList>
            <person name="Sayadi A."/>
        </authorList>
    </citation>
    <scope>NUCLEOTIDE SEQUENCE [LARGE SCALE GENOMIC DNA]</scope>
</reference>
<gene>
    <name evidence="2" type="ORF">CALMAC_LOCUS12744</name>
</gene>
<evidence type="ECO:0000313" key="2">
    <source>
        <dbReference type="EMBL" id="VEN52717.1"/>
    </source>
</evidence>
<organism evidence="2 3">
    <name type="scientific">Callosobruchus maculatus</name>
    <name type="common">Southern cowpea weevil</name>
    <name type="synonym">Pulse bruchid</name>
    <dbReference type="NCBI Taxonomy" id="64391"/>
    <lineage>
        <taxon>Eukaryota</taxon>
        <taxon>Metazoa</taxon>
        <taxon>Ecdysozoa</taxon>
        <taxon>Arthropoda</taxon>
        <taxon>Hexapoda</taxon>
        <taxon>Insecta</taxon>
        <taxon>Pterygota</taxon>
        <taxon>Neoptera</taxon>
        <taxon>Endopterygota</taxon>
        <taxon>Coleoptera</taxon>
        <taxon>Polyphaga</taxon>
        <taxon>Cucujiformia</taxon>
        <taxon>Chrysomeloidea</taxon>
        <taxon>Chrysomelidae</taxon>
        <taxon>Bruchinae</taxon>
        <taxon>Bruchini</taxon>
        <taxon>Callosobruchus</taxon>
    </lineage>
</organism>
<proteinExistence type="predicted"/>
<dbReference type="Proteomes" id="UP000410492">
    <property type="component" value="Unassembled WGS sequence"/>
</dbReference>
<accession>A0A653CXZ0</accession>
<dbReference type="AlphaFoldDB" id="A0A653CXZ0"/>
<dbReference type="EMBL" id="CAACVG010009265">
    <property type="protein sequence ID" value="VEN52717.1"/>
    <property type="molecule type" value="Genomic_DNA"/>
</dbReference>
<feature type="non-terminal residue" evidence="2">
    <location>
        <position position="190"/>
    </location>
</feature>
<dbReference type="PANTHER" id="PTHR34239">
    <property type="entry name" value="APPLE DOMAIN-CONTAINING PROTEIN"/>
    <property type="match status" value="1"/>
</dbReference>
<sequence>MPRSRKRKLEEFKKSIHKKMKEIKRMMHNVPSDSDSDTSDSNTSESAPSSEAGTQYREAAAAPTEGQLIVPEVPAGLAERLLGSLSKPEEKEGPEISPDLAVRWESYLSAGLDKESRKKLLEDWHAPKNCKSLQAPLLNAEVAFLLSPADIKKDKFLQNIQHLLGKGLAAQGSALSKILEQKDMSDATTT</sequence>